<dbReference type="EMBL" id="JAWXVI010000007">
    <property type="protein sequence ID" value="MDX6190274.1"/>
    <property type="molecule type" value="Genomic_DNA"/>
</dbReference>
<protein>
    <submittedName>
        <fullName evidence="1">T9SS sorting signal type C domain-containing protein</fullName>
    </submittedName>
</protein>
<gene>
    <name evidence="1" type="ORF">SGQ83_13015</name>
</gene>
<evidence type="ECO:0000313" key="2">
    <source>
        <dbReference type="Proteomes" id="UP001273350"/>
    </source>
</evidence>
<accession>A0ABU4RCH4</accession>
<sequence length="1013" mass="106125">LPVTNLTVTTSYRAIVKSGSCTQATSAVATITVSPATVPGTISPSSPTVCTGTNSTTLTLSGQTGTVVGWESSTNNFSNVTSITNTTTALTVTDLTATTSYRAIVKSGSCTQATSAVATITVSPATVPGTITPNSPQVCTGTNSTTLTLSGHTGTIVGWESSTNNFTNVTSITNTTTTLPVTNLTVTTSYRAIVKSGSCTQATSAVATITVSPATVPGTIAPNSPQVCTGTNSTTLTLSGQTGTVVGWESSTNNFSNVTSITNTTTTLTVTDLTATTSYRAIVKSGSCTQATSAVATITVSPATVPGTVATSQSQACSGTNNITLTLSGQTGSVLRWESSTDGFLTTPSTIINTTTTLLITTLTSTTSYRAVVQSGSCTTLNSVAATITVNAGPTAPIVGTITHPTCIIATGSVQLSGLPATGTWTLTRTPGAVQTTGSGATTSITGLAANTTYTYTVSSGACPSVSSVNVVINPIPQLATWNAGWTNGPPTINQPVLFEGDYTSTTDVNACSCTIGLTAKVVISIGNTLKITNGLTVANTASLTFENNSSLVQTNDDPTINSGIITYKRKTSLRLTDYGYWSTPVNPKKLVDVSPLTLSDKYMGFNGTGWVITNSNTEMTIGKGYIIRAPQTFSNVDRADFTAEFKGTPNNGALNGETVEADKFYLIGNPYASALNANSFLDDNPFMNGTLYFWTHNTPIGGSNGLKYLADDYAAFNLTGGVNTKAPTGDDAPGNNDSEPSGYIAAGQSFFASAASPGTVSFKNYMREGGANNGQFFKPARPSKEKASRNRIWINIINKEGIFKQTLLGYVNGATNSYENRYDGESFDGNPALDFYSINNDRNLVIQGRALPFTDTDIVPLGYRSAAAGDYTISIGKIEGDLINQNIFIEDKTTGKIHNLKTAKYTFTTAKGTFADRFVLRYTDKTLGTGDFENTENNVFVTAKNKVIKVISAKETIKEVTIYDVSGKLLYNKKKIGETELQIANLQSANQVLLIKVILDNNHTTTKKVIFQ</sequence>
<comment type="caution">
    <text evidence="1">The sequence shown here is derived from an EMBL/GenBank/DDBJ whole genome shotgun (WGS) entry which is preliminary data.</text>
</comment>
<dbReference type="Proteomes" id="UP001273350">
    <property type="component" value="Unassembled WGS sequence"/>
</dbReference>
<organism evidence="1 2">
    <name type="scientific">Flavobacterium cupriresistens</name>
    <dbReference type="NCBI Taxonomy" id="2893885"/>
    <lineage>
        <taxon>Bacteria</taxon>
        <taxon>Pseudomonadati</taxon>
        <taxon>Bacteroidota</taxon>
        <taxon>Flavobacteriia</taxon>
        <taxon>Flavobacteriales</taxon>
        <taxon>Flavobacteriaceae</taxon>
        <taxon>Flavobacterium</taxon>
    </lineage>
</organism>
<dbReference type="NCBIfam" id="NF033708">
    <property type="entry name" value="T9SS_Cterm_ChiA"/>
    <property type="match status" value="1"/>
</dbReference>
<feature type="non-terminal residue" evidence="1">
    <location>
        <position position="1"/>
    </location>
</feature>
<proteinExistence type="predicted"/>
<reference evidence="1 2" key="1">
    <citation type="submission" date="2023-11" db="EMBL/GenBank/DDBJ databases">
        <title>Unpublished Manusciprt.</title>
        <authorList>
            <person name="Saticioglu I.B."/>
            <person name="Ay H."/>
            <person name="Ajmi N."/>
            <person name="Altun S."/>
            <person name="Duman M."/>
        </authorList>
    </citation>
    <scope>NUCLEOTIDE SEQUENCE [LARGE SCALE GENOMIC DNA]</scope>
    <source>
        <strain evidence="1 2">Fl-318</strain>
    </source>
</reference>
<keyword evidence="2" id="KW-1185">Reference proteome</keyword>
<evidence type="ECO:0000313" key="1">
    <source>
        <dbReference type="EMBL" id="MDX6190274.1"/>
    </source>
</evidence>
<name>A0ABU4RCH4_9FLAO</name>